<evidence type="ECO:0000256" key="3">
    <source>
        <dbReference type="ARBA" id="ARBA00012406"/>
    </source>
</evidence>
<accession>A0A8H7DJ93</accession>
<dbReference type="InterPro" id="IPR036028">
    <property type="entry name" value="SH3-like_dom_sf"/>
</dbReference>
<dbReference type="InterPro" id="IPR001245">
    <property type="entry name" value="Ser-Thr/Tyr_kinase_cat_dom"/>
</dbReference>
<dbReference type="EC" id="2.7.11.25" evidence="3"/>
<feature type="domain" description="SH3" evidence="9">
    <location>
        <begin position="766"/>
        <end position="823"/>
    </location>
</feature>
<comment type="catalytic activity">
    <reaction evidence="5">
        <text>L-threonyl-[protein] + ATP = O-phospho-L-threonyl-[protein] + ADP + H(+)</text>
        <dbReference type="Rhea" id="RHEA:46608"/>
        <dbReference type="Rhea" id="RHEA-COMP:11060"/>
        <dbReference type="Rhea" id="RHEA-COMP:11605"/>
        <dbReference type="ChEBI" id="CHEBI:15378"/>
        <dbReference type="ChEBI" id="CHEBI:30013"/>
        <dbReference type="ChEBI" id="CHEBI:30616"/>
        <dbReference type="ChEBI" id="CHEBI:61977"/>
        <dbReference type="ChEBI" id="CHEBI:456216"/>
        <dbReference type="EC" id="2.7.11.25"/>
    </reaction>
</comment>
<evidence type="ECO:0000259" key="10">
    <source>
        <dbReference type="PROSITE" id="PS50011"/>
    </source>
</evidence>
<evidence type="ECO:0000256" key="8">
    <source>
        <dbReference type="SAM" id="MobiDB-lite"/>
    </source>
</evidence>
<comment type="cofactor">
    <cofactor evidence="1">
        <name>Mg(2+)</name>
        <dbReference type="ChEBI" id="CHEBI:18420"/>
    </cofactor>
</comment>
<organism evidence="11 12">
    <name type="scientific">Mycena sanguinolenta</name>
    <dbReference type="NCBI Taxonomy" id="230812"/>
    <lineage>
        <taxon>Eukaryota</taxon>
        <taxon>Fungi</taxon>
        <taxon>Dikarya</taxon>
        <taxon>Basidiomycota</taxon>
        <taxon>Agaricomycotina</taxon>
        <taxon>Agaricomycetes</taxon>
        <taxon>Agaricomycetidae</taxon>
        <taxon>Agaricales</taxon>
        <taxon>Marasmiineae</taxon>
        <taxon>Mycenaceae</taxon>
        <taxon>Mycena</taxon>
    </lineage>
</organism>
<feature type="region of interest" description="Disordered" evidence="8">
    <location>
        <begin position="427"/>
        <end position="481"/>
    </location>
</feature>
<evidence type="ECO:0000256" key="4">
    <source>
        <dbReference type="ARBA" id="ARBA00022443"/>
    </source>
</evidence>
<feature type="region of interest" description="Disordered" evidence="8">
    <location>
        <begin position="336"/>
        <end position="363"/>
    </location>
</feature>
<keyword evidence="12" id="KW-1185">Reference proteome</keyword>
<evidence type="ECO:0000256" key="6">
    <source>
        <dbReference type="ARBA" id="ARBA00048329"/>
    </source>
</evidence>
<dbReference type="InterPro" id="IPR051681">
    <property type="entry name" value="Ser/Thr_Kinases-Pseudokinases"/>
</dbReference>
<dbReference type="Pfam" id="PF00018">
    <property type="entry name" value="SH3_1"/>
    <property type="match status" value="1"/>
</dbReference>
<dbReference type="PROSITE" id="PS00109">
    <property type="entry name" value="PROTEIN_KINASE_TYR"/>
    <property type="match status" value="1"/>
</dbReference>
<feature type="domain" description="SH3" evidence="9">
    <location>
        <begin position="651"/>
        <end position="713"/>
    </location>
</feature>
<comment type="catalytic activity">
    <reaction evidence="6">
        <text>L-seryl-[protein] + ATP = O-phospho-L-seryl-[protein] + ADP + H(+)</text>
        <dbReference type="Rhea" id="RHEA:17989"/>
        <dbReference type="Rhea" id="RHEA-COMP:9863"/>
        <dbReference type="Rhea" id="RHEA-COMP:11604"/>
        <dbReference type="ChEBI" id="CHEBI:15378"/>
        <dbReference type="ChEBI" id="CHEBI:29999"/>
        <dbReference type="ChEBI" id="CHEBI:30616"/>
        <dbReference type="ChEBI" id="CHEBI:83421"/>
        <dbReference type="ChEBI" id="CHEBI:456216"/>
        <dbReference type="EC" id="2.7.11.25"/>
    </reaction>
</comment>
<evidence type="ECO:0000256" key="7">
    <source>
        <dbReference type="PROSITE-ProRule" id="PRU00192"/>
    </source>
</evidence>
<keyword evidence="11" id="KW-0808">Transferase</keyword>
<dbReference type="PANTHER" id="PTHR44329:SF214">
    <property type="entry name" value="PROTEIN KINASE DOMAIN-CONTAINING PROTEIN"/>
    <property type="match status" value="1"/>
</dbReference>
<evidence type="ECO:0000313" key="12">
    <source>
        <dbReference type="Proteomes" id="UP000623467"/>
    </source>
</evidence>
<feature type="domain" description="Protein kinase" evidence="10">
    <location>
        <begin position="1"/>
        <end position="196"/>
    </location>
</feature>
<dbReference type="InterPro" id="IPR008266">
    <property type="entry name" value="Tyr_kinase_AS"/>
</dbReference>
<dbReference type="InterPro" id="IPR000719">
    <property type="entry name" value="Prot_kinase_dom"/>
</dbReference>
<feature type="region of interest" description="Disordered" evidence="8">
    <location>
        <begin position="723"/>
        <end position="761"/>
    </location>
</feature>
<reference evidence="11" key="1">
    <citation type="submission" date="2020-05" db="EMBL/GenBank/DDBJ databases">
        <title>Mycena genomes resolve the evolution of fungal bioluminescence.</title>
        <authorList>
            <person name="Tsai I.J."/>
        </authorList>
    </citation>
    <scope>NUCLEOTIDE SEQUENCE</scope>
    <source>
        <strain evidence="11">160909Yilan</strain>
    </source>
</reference>
<dbReference type="GO" id="GO:0005524">
    <property type="term" value="F:ATP binding"/>
    <property type="evidence" value="ECO:0007669"/>
    <property type="project" value="InterPro"/>
</dbReference>
<evidence type="ECO:0000256" key="1">
    <source>
        <dbReference type="ARBA" id="ARBA00001946"/>
    </source>
</evidence>
<comment type="caution">
    <text evidence="11">The sequence shown here is derived from an EMBL/GenBank/DDBJ whole genome shotgun (WGS) entry which is preliminary data.</text>
</comment>
<dbReference type="InterPro" id="IPR011009">
    <property type="entry name" value="Kinase-like_dom_sf"/>
</dbReference>
<dbReference type="PROSITE" id="PS50002">
    <property type="entry name" value="SH3"/>
    <property type="match status" value="2"/>
</dbReference>
<feature type="compositionally biased region" description="Low complexity" evidence="8">
    <location>
        <begin position="731"/>
        <end position="744"/>
    </location>
</feature>
<feature type="region of interest" description="Disordered" evidence="8">
    <location>
        <begin position="234"/>
        <end position="272"/>
    </location>
</feature>
<evidence type="ECO:0000256" key="5">
    <source>
        <dbReference type="ARBA" id="ARBA00047559"/>
    </source>
</evidence>
<evidence type="ECO:0000256" key="2">
    <source>
        <dbReference type="ARBA" id="ARBA00006529"/>
    </source>
</evidence>
<comment type="similarity">
    <text evidence="2">Belongs to the protein kinase superfamily. STE Ser/Thr protein kinase family. MAP kinase kinase kinase subfamily.</text>
</comment>
<protein>
    <recommendedName>
        <fullName evidence="3">mitogen-activated protein kinase kinase kinase</fullName>
        <ecNumber evidence="3">2.7.11.25</ecNumber>
    </recommendedName>
</protein>
<dbReference type="Gene3D" id="1.10.510.10">
    <property type="entry name" value="Transferase(Phosphotransferase) domain 1"/>
    <property type="match status" value="1"/>
</dbReference>
<dbReference type="SMART" id="SM00326">
    <property type="entry name" value="SH3"/>
    <property type="match status" value="2"/>
</dbReference>
<dbReference type="OrthoDB" id="5983572at2759"/>
<proteinExistence type="inferred from homology"/>
<dbReference type="InterPro" id="IPR001452">
    <property type="entry name" value="SH3_domain"/>
</dbReference>
<dbReference type="AlphaFoldDB" id="A0A8H7DJ93"/>
<dbReference type="Pfam" id="PF07714">
    <property type="entry name" value="PK_Tyr_Ser-Thr"/>
    <property type="match status" value="1"/>
</dbReference>
<evidence type="ECO:0000313" key="11">
    <source>
        <dbReference type="EMBL" id="KAF7373346.1"/>
    </source>
</evidence>
<evidence type="ECO:0000259" key="9">
    <source>
        <dbReference type="PROSITE" id="PS50002"/>
    </source>
</evidence>
<dbReference type="PROSITE" id="PS50011">
    <property type="entry name" value="PROTEIN_KINASE_DOM"/>
    <property type="match status" value="1"/>
</dbReference>
<keyword evidence="11" id="KW-0418">Kinase</keyword>
<sequence length="823" mass="90852">MRIASPSSLCMVSPWMEHGTVLNYLKTHGHTNLDKLLYEIAQGLEYLHSHNVVHGDLRGTNILIKEDWSACLTDFGLSILSDVTSTMSTNRGGSAHWMAPELLDPDRFGIKFARTAATDVYAFGCVCIELYTERPPFSNVSETAALLKVINGERPERPPGPPAMSDTLWQHVTEFWAENPTTRPSTQSVVQAMTWPPTDPNHSRPQFRFGPRPAPLVPQSPPGLTPVKDSFPPDFTSTAAKTAIPPDTPSSVPLSTDDESEKNWLLPPVSNGPPSSRLLDLLSVLADGGIGTTELVGAEHQRQEVTLREAPLVNPEVRGLTVHVGTETLPVWQDAQRQEAMSADPPSPQPVRRRRHSSLSTTTVVDSEGVLIQRPSRPSPIHVQDLQDLVGTDHQWPEVQLHEASLVDPEARELTVHVGTETLPVWQDAKRQEAVPADFPSPQPVRRRRGSSPSTTTTVDSEGLSLQRPSRPRSPPPTHVPDLVGAVHQWPEVKFQEASLANPEARGLTVHVGTEPLSVLQDAKRQEAPAVDPEVGHLTSLSPVRRRRRSLLSTTAVVDSEGVLLQRPSRPHSPSPIHMQDLHSHYRGKSAPEEGLILATFRELKTDKLIHDSSSLPRRAKWWRAKSLDAFLGILPTKIPTSHAPRTAEIQLIDQYEVLYDYSAAPDDPNEISFYQGDLVDLVEKQDFEWWQVRKADGSFGIAPSNCLRYIASSASTQSSFELNGRNGSMSPADDVAVSPSVSSGPTPYTPRTPDSAAVREDPRQGYKYQAIARFSYDRADATELSFEEKDILDIFDVVGTRWKARKEDGSTGFVPSNCFYIL</sequence>
<gene>
    <name evidence="11" type="ORF">MSAN_00544200</name>
</gene>
<dbReference type="Gene3D" id="2.30.30.40">
    <property type="entry name" value="SH3 Domains"/>
    <property type="match status" value="2"/>
</dbReference>
<dbReference type="GO" id="GO:0004709">
    <property type="term" value="F:MAP kinase kinase kinase activity"/>
    <property type="evidence" value="ECO:0007669"/>
    <property type="project" value="UniProtKB-EC"/>
</dbReference>
<dbReference type="Proteomes" id="UP000623467">
    <property type="component" value="Unassembled WGS sequence"/>
</dbReference>
<dbReference type="SUPFAM" id="SSF50044">
    <property type="entry name" value="SH3-domain"/>
    <property type="match status" value="2"/>
</dbReference>
<dbReference type="PANTHER" id="PTHR44329">
    <property type="entry name" value="SERINE/THREONINE-PROTEIN KINASE TNNI3K-RELATED"/>
    <property type="match status" value="1"/>
</dbReference>
<name>A0A8H7DJ93_9AGAR</name>
<keyword evidence="4 7" id="KW-0728">SH3 domain</keyword>
<dbReference type="EMBL" id="JACAZH010000003">
    <property type="protein sequence ID" value="KAF7373346.1"/>
    <property type="molecule type" value="Genomic_DNA"/>
</dbReference>
<dbReference type="SUPFAM" id="SSF56112">
    <property type="entry name" value="Protein kinase-like (PK-like)"/>
    <property type="match status" value="1"/>
</dbReference>